<organism evidence="2 3">
    <name type="scientific">Halanaerobium salsuginis</name>
    <dbReference type="NCBI Taxonomy" id="29563"/>
    <lineage>
        <taxon>Bacteria</taxon>
        <taxon>Bacillati</taxon>
        <taxon>Bacillota</taxon>
        <taxon>Clostridia</taxon>
        <taxon>Halanaerobiales</taxon>
        <taxon>Halanaerobiaceae</taxon>
        <taxon>Halanaerobium</taxon>
    </lineage>
</organism>
<protein>
    <submittedName>
        <fullName evidence="2">Group II intron reverse transcriptase/maturase</fullName>
    </submittedName>
</protein>
<keyword evidence="2" id="KW-0695">RNA-directed DNA polymerase</keyword>
<dbReference type="EMBL" id="FOTI01000037">
    <property type="protein sequence ID" value="SFL86274.1"/>
    <property type="molecule type" value="Genomic_DNA"/>
</dbReference>
<feature type="domain" description="Reverse transcriptase" evidence="1">
    <location>
        <begin position="90"/>
        <end position="343"/>
    </location>
</feature>
<name>A0A1I4L5K2_9FIRM</name>
<accession>A0A1I4L5K2</accession>
<dbReference type="Gene3D" id="1.10.30.50">
    <property type="match status" value="1"/>
</dbReference>
<dbReference type="PROSITE" id="PS50878">
    <property type="entry name" value="RT_POL"/>
    <property type="match status" value="1"/>
</dbReference>
<keyword evidence="3" id="KW-1185">Reference proteome</keyword>
<dbReference type="NCBIfam" id="TIGR04416">
    <property type="entry name" value="group_II_RT_mat"/>
    <property type="match status" value="1"/>
</dbReference>
<dbReference type="OrthoDB" id="9788687at2"/>
<sequence>MTALKEVCVENKKNKLRHNEYYGTQEMFDKLYERSKKGHKFRNLLEKITSRENILLAYRTIKNNAGSKTSGLNNKTITDIAQWDTEYIIEYVRNRLEYYIPQPVRRVYIPKPDGRKRPLGIPTIEDRLIQQSIKQVLEPICEAKFYNHSYGFRPNRSTKHAIARCMRLVNRSKLYFTVDVDIKGFFDNVDHGKLMKQLWTMGIQDKNLISILGRLLKAEIEGEGIPTKGTPQGGIISPLLANVVLNELDWWISNQWETFKTDHNYNNDSNKYRALKESNMKQMHIVRYADDFKIFCKDYETASKIKIAVCKWLKERLNLEVSKKKTKITNLKSSYSKFLGIKFKVFQRANKYIIKSRITKETKSRLAYKLKKQIKVIQKENTQKQIAKLNSMILGMQNYYSMATLVSHDFREIAFKVNRALENRLWASLSEKGNESNLYKKLYSEYNSKPYYVAGLRIFPISAVKTDPPMNFSQEICDYTVKGRKKIHKRLKNVSPYILNYLVENPIKGETIEYNDNRISRYSGQNGCCYITGKPLLIGDIECHHKKPRCKGGKDNYRNLILISKNIHKLIHAKNQETIQKYLNKVNKMYFDNKALSKLNKFRSKVGNECIKIV</sequence>
<dbReference type="InterPro" id="IPR000477">
    <property type="entry name" value="RT_dom"/>
</dbReference>
<dbReference type="STRING" id="29563.SAMN02983006_02227"/>
<dbReference type="InterPro" id="IPR003615">
    <property type="entry name" value="HNH_nuc"/>
</dbReference>
<dbReference type="GO" id="GO:0003964">
    <property type="term" value="F:RNA-directed DNA polymerase activity"/>
    <property type="evidence" value="ECO:0007669"/>
    <property type="project" value="UniProtKB-KW"/>
</dbReference>
<dbReference type="Pfam" id="PF00078">
    <property type="entry name" value="RVT_1"/>
    <property type="match status" value="1"/>
</dbReference>
<keyword evidence="2" id="KW-0808">Transferase</keyword>
<dbReference type="Proteomes" id="UP000199006">
    <property type="component" value="Unassembled WGS sequence"/>
</dbReference>
<dbReference type="CDD" id="cd00085">
    <property type="entry name" value="HNHc"/>
    <property type="match status" value="1"/>
</dbReference>
<proteinExistence type="predicted"/>
<dbReference type="InterPro" id="IPR051083">
    <property type="entry name" value="GrpII_Intron_Splice-Mob/Def"/>
</dbReference>
<reference evidence="2 3" key="1">
    <citation type="submission" date="2016-10" db="EMBL/GenBank/DDBJ databases">
        <authorList>
            <person name="de Groot N.N."/>
        </authorList>
    </citation>
    <scope>NUCLEOTIDE SEQUENCE [LARGE SCALE GENOMIC DNA]</scope>
    <source>
        <strain evidence="2 3">ATCC 51327</strain>
    </source>
</reference>
<evidence type="ECO:0000313" key="3">
    <source>
        <dbReference type="Proteomes" id="UP000199006"/>
    </source>
</evidence>
<dbReference type="SMART" id="SM00507">
    <property type="entry name" value="HNHc"/>
    <property type="match status" value="1"/>
</dbReference>
<dbReference type="AlphaFoldDB" id="A0A1I4L5K2"/>
<dbReference type="PANTHER" id="PTHR34047:SF8">
    <property type="entry name" value="PROTEIN YKFC"/>
    <property type="match status" value="1"/>
</dbReference>
<dbReference type="SUPFAM" id="SSF56672">
    <property type="entry name" value="DNA/RNA polymerases"/>
    <property type="match status" value="1"/>
</dbReference>
<dbReference type="PANTHER" id="PTHR34047">
    <property type="entry name" value="NUCLEAR INTRON MATURASE 1, MITOCHONDRIAL-RELATED"/>
    <property type="match status" value="1"/>
</dbReference>
<dbReference type="CDD" id="cd01651">
    <property type="entry name" value="RT_G2_intron"/>
    <property type="match status" value="1"/>
</dbReference>
<evidence type="ECO:0000313" key="2">
    <source>
        <dbReference type="EMBL" id="SFL86274.1"/>
    </source>
</evidence>
<evidence type="ECO:0000259" key="1">
    <source>
        <dbReference type="PROSITE" id="PS50878"/>
    </source>
</evidence>
<gene>
    <name evidence="2" type="ORF">SAMN02983006_02227</name>
</gene>
<dbReference type="InterPro" id="IPR030931">
    <property type="entry name" value="Group_II_RT_mat"/>
</dbReference>
<keyword evidence="2" id="KW-0548">Nucleotidyltransferase</keyword>
<dbReference type="InterPro" id="IPR043502">
    <property type="entry name" value="DNA/RNA_pol_sf"/>
</dbReference>
<dbReference type="RefSeq" id="WP_089862267.1">
    <property type="nucleotide sequence ID" value="NZ_FOTI01000037.1"/>
</dbReference>